<protein>
    <submittedName>
        <fullName evidence="5">Phenylserine dehydratase</fullName>
        <ecNumber evidence="5">4.2.1.-</ecNumber>
    </submittedName>
</protein>
<gene>
    <name evidence="5" type="primary">psdht</name>
    <name evidence="5" type="ORF">Pla163_06770</name>
</gene>
<keyword evidence="6" id="KW-1185">Reference proteome</keyword>
<dbReference type="Pfam" id="PF00291">
    <property type="entry name" value="PALP"/>
    <property type="match status" value="1"/>
</dbReference>
<dbReference type="Proteomes" id="UP000319342">
    <property type="component" value="Chromosome"/>
</dbReference>
<evidence type="ECO:0000256" key="3">
    <source>
        <dbReference type="ARBA" id="ARBA00023239"/>
    </source>
</evidence>
<sequence length="355" mass="36841" precursor="true">MNHTQLADRLTPDELGALTPSALAAARERIAPWIERTPLVAFPSGDERVELRLKLETRQVTGAFKARGAANHALLFDPASGAPGLVACSSGNHAKALAWAGARRGIAVRVYMPRNSYASKIEACRELGAEVVLTPTREDADAAMRAAVQDEGWVAAPPYDSVVTVAGQASLASEVLEEWPEVDLFVAPVGGGGMLSGIALAFAEASRLDGRPRRVLGVEPAGAAGMCAALAAGGPRALDAVTSVVQGLTPPIAGRVTHAIVSALVERVDTIDDEQVLRAQARLVRELGEDVEAAGAAAPARVFAGLPEEWLAGRTAENPLRVATILCGGNADAAQLLALRSGDDAWLLPDGSVPK</sequence>
<evidence type="ECO:0000313" key="5">
    <source>
        <dbReference type="EMBL" id="QDU83578.1"/>
    </source>
</evidence>
<dbReference type="EC" id="4.2.1.-" evidence="5"/>
<dbReference type="Gene3D" id="3.40.50.1100">
    <property type="match status" value="2"/>
</dbReference>
<reference evidence="5 6" key="1">
    <citation type="submission" date="2019-02" db="EMBL/GenBank/DDBJ databases">
        <title>Deep-cultivation of Planctomycetes and their phenomic and genomic characterization uncovers novel biology.</title>
        <authorList>
            <person name="Wiegand S."/>
            <person name="Jogler M."/>
            <person name="Boedeker C."/>
            <person name="Pinto D."/>
            <person name="Vollmers J."/>
            <person name="Rivas-Marin E."/>
            <person name="Kohn T."/>
            <person name="Peeters S.H."/>
            <person name="Heuer A."/>
            <person name="Rast P."/>
            <person name="Oberbeckmann S."/>
            <person name="Bunk B."/>
            <person name="Jeske O."/>
            <person name="Meyerdierks A."/>
            <person name="Storesund J.E."/>
            <person name="Kallscheuer N."/>
            <person name="Luecker S."/>
            <person name="Lage O.M."/>
            <person name="Pohl T."/>
            <person name="Merkel B.J."/>
            <person name="Hornburger P."/>
            <person name="Mueller R.-W."/>
            <person name="Bruemmer F."/>
            <person name="Labrenz M."/>
            <person name="Spormann A.M."/>
            <person name="Op den Camp H."/>
            <person name="Overmann J."/>
            <person name="Amann R."/>
            <person name="Jetten M.S.M."/>
            <person name="Mascher T."/>
            <person name="Medema M.H."/>
            <person name="Devos D.P."/>
            <person name="Kaster A.-K."/>
            <person name="Ovreas L."/>
            <person name="Rohde M."/>
            <person name="Galperin M.Y."/>
            <person name="Jogler C."/>
        </authorList>
    </citation>
    <scope>NUCLEOTIDE SEQUENCE [LARGE SCALE GENOMIC DNA]</scope>
    <source>
        <strain evidence="5 6">Pla163</strain>
    </source>
</reference>
<keyword evidence="3 5" id="KW-0456">Lyase</keyword>
<dbReference type="GO" id="GO:0009097">
    <property type="term" value="P:isoleucine biosynthetic process"/>
    <property type="evidence" value="ECO:0007669"/>
    <property type="project" value="TreeGrafter"/>
</dbReference>
<name>A0A518CWK3_9BACT</name>
<dbReference type="OrthoDB" id="9811476at2"/>
<dbReference type="GO" id="GO:0006565">
    <property type="term" value="P:L-serine catabolic process"/>
    <property type="evidence" value="ECO:0007669"/>
    <property type="project" value="TreeGrafter"/>
</dbReference>
<dbReference type="RefSeq" id="WP_145183527.1">
    <property type="nucleotide sequence ID" value="NZ_CP036290.1"/>
</dbReference>
<dbReference type="GO" id="GO:0030170">
    <property type="term" value="F:pyridoxal phosphate binding"/>
    <property type="evidence" value="ECO:0007669"/>
    <property type="project" value="InterPro"/>
</dbReference>
<dbReference type="EMBL" id="CP036290">
    <property type="protein sequence ID" value="QDU83578.1"/>
    <property type="molecule type" value="Genomic_DNA"/>
</dbReference>
<dbReference type="GO" id="GO:0006567">
    <property type="term" value="P:L-threonine catabolic process"/>
    <property type="evidence" value="ECO:0007669"/>
    <property type="project" value="TreeGrafter"/>
</dbReference>
<evidence type="ECO:0000313" key="6">
    <source>
        <dbReference type="Proteomes" id="UP000319342"/>
    </source>
</evidence>
<dbReference type="GO" id="GO:0003941">
    <property type="term" value="F:L-serine ammonia-lyase activity"/>
    <property type="evidence" value="ECO:0007669"/>
    <property type="project" value="TreeGrafter"/>
</dbReference>
<dbReference type="AlphaFoldDB" id="A0A518CWK3"/>
<evidence type="ECO:0000259" key="4">
    <source>
        <dbReference type="Pfam" id="PF00291"/>
    </source>
</evidence>
<evidence type="ECO:0000256" key="1">
    <source>
        <dbReference type="ARBA" id="ARBA00001933"/>
    </source>
</evidence>
<dbReference type="InterPro" id="IPR001926">
    <property type="entry name" value="TrpB-like_PALP"/>
</dbReference>
<keyword evidence="2" id="KW-0663">Pyridoxal phosphate</keyword>
<dbReference type="InterPro" id="IPR050147">
    <property type="entry name" value="Ser/Thr_Dehydratase"/>
</dbReference>
<evidence type="ECO:0000256" key="2">
    <source>
        <dbReference type="ARBA" id="ARBA00022898"/>
    </source>
</evidence>
<dbReference type="PANTHER" id="PTHR48078:SF6">
    <property type="entry name" value="L-THREONINE DEHYDRATASE CATABOLIC TDCB"/>
    <property type="match status" value="1"/>
</dbReference>
<dbReference type="InterPro" id="IPR036052">
    <property type="entry name" value="TrpB-like_PALP_sf"/>
</dbReference>
<feature type="domain" description="Tryptophan synthase beta chain-like PALP" evidence="4">
    <location>
        <begin position="32"/>
        <end position="328"/>
    </location>
</feature>
<dbReference type="GO" id="GO:0004794">
    <property type="term" value="F:threonine deaminase activity"/>
    <property type="evidence" value="ECO:0007669"/>
    <property type="project" value="TreeGrafter"/>
</dbReference>
<accession>A0A518CWK3</accession>
<dbReference type="InterPro" id="IPR000634">
    <property type="entry name" value="Ser/Thr_deHydtase_PyrdxlP-BS"/>
</dbReference>
<proteinExistence type="predicted"/>
<organism evidence="5 6">
    <name type="scientific">Rohdeia mirabilis</name>
    <dbReference type="NCBI Taxonomy" id="2528008"/>
    <lineage>
        <taxon>Bacteria</taxon>
        <taxon>Pseudomonadati</taxon>
        <taxon>Planctomycetota</taxon>
        <taxon>Planctomycetia</taxon>
        <taxon>Planctomycetia incertae sedis</taxon>
        <taxon>Rohdeia</taxon>
    </lineage>
</organism>
<dbReference type="SUPFAM" id="SSF53686">
    <property type="entry name" value="Tryptophan synthase beta subunit-like PLP-dependent enzymes"/>
    <property type="match status" value="1"/>
</dbReference>
<dbReference type="PANTHER" id="PTHR48078">
    <property type="entry name" value="THREONINE DEHYDRATASE, MITOCHONDRIAL-RELATED"/>
    <property type="match status" value="1"/>
</dbReference>
<dbReference type="PROSITE" id="PS00165">
    <property type="entry name" value="DEHYDRATASE_SER_THR"/>
    <property type="match status" value="1"/>
</dbReference>
<comment type="cofactor">
    <cofactor evidence="1">
        <name>pyridoxal 5'-phosphate</name>
        <dbReference type="ChEBI" id="CHEBI:597326"/>
    </cofactor>
</comment>